<dbReference type="RefSeq" id="WP_307020503.1">
    <property type="nucleotide sequence ID" value="NZ_JAUSUI010000005.1"/>
</dbReference>
<gene>
    <name evidence="1" type="ORF">J2S75_002836</name>
</gene>
<accession>A0ABU0BFJ2</accession>
<dbReference type="EMBL" id="JAUSUI010000005">
    <property type="protein sequence ID" value="MDQ0303802.1"/>
    <property type="molecule type" value="Genomic_DNA"/>
</dbReference>
<evidence type="ECO:0000313" key="1">
    <source>
        <dbReference type="EMBL" id="MDQ0303802.1"/>
    </source>
</evidence>
<organism evidence="1 2">
    <name type="scientific">Ancylobacter polymorphus</name>
    <dbReference type="NCBI Taxonomy" id="223390"/>
    <lineage>
        <taxon>Bacteria</taxon>
        <taxon>Pseudomonadati</taxon>
        <taxon>Pseudomonadota</taxon>
        <taxon>Alphaproteobacteria</taxon>
        <taxon>Hyphomicrobiales</taxon>
        <taxon>Xanthobacteraceae</taxon>
        <taxon>Ancylobacter</taxon>
    </lineage>
</organism>
<keyword evidence="2" id="KW-1185">Reference proteome</keyword>
<dbReference type="Proteomes" id="UP001224682">
    <property type="component" value="Unassembled WGS sequence"/>
</dbReference>
<proteinExistence type="predicted"/>
<name>A0ABU0BFJ2_9HYPH</name>
<evidence type="ECO:0000313" key="2">
    <source>
        <dbReference type="Proteomes" id="UP001224682"/>
    </source>
</evidence>
<reference evidence="1 2" key="1">
    <citation type="submission" date="2023-07" db="EMBL/GenBank/DDBJ databases">
        <title>Genomic Encyclopedia of Type Strains, Phase IV (KMG-IV): sequencing the most valuable type-strain genomes for metagenomic binning, comparative biology and taxonomic classification.</title>
        <authorList>
            <person name="Goeker M."/>
        </authorList>
    </citation>
    <scope>NUCLEOTIDE SEQUENCE [LARGE SCALE GENOMIC DNA]</scope>
    <source>
        <strain evidence="1 2">DSM 2457</strain>
    </source>
</reference>
<protein>
    <submittedName>
        <fullName evidence="1">Uncharacterized protein</fullName>
    </submittedName>
</protein>
<comment type="caution">
    <text evidence="1">The sequence shown here is derived from an EMBL/GenBank/DDBJ whole genome shotgun (WGS) entry which is preliminary data.</text>
</comment>
<sequence>MANIPSLPSPASAWVDKDGRPSTEFHLLMQALYPLLELANTAVQEIPPVDPDTLYRDQTANLTVGYTATAYSAGTVSSGTLTLNPTNGNVQYYTNNGAHTLAPPTSDCSILVKITNGASAGTITLSGFTKTQGTLNTTNGAVFFASVGVVNGSSIFSVI</sequence>